<organism evidence="1 2">
    <name type="scientific">Trichostrongylus colubriformis</name>
    <name type="common">Black scour worm</name>
    <dbReference type="NCBI Taxonomy" id="6319"/>
    <lineage>
        <taxon>Eukaryota</taxon>
        <taxon>Metazoa</taxon>
        <taxon>Ecdysozoa</taxon>
        <taxon>Nematoda</taxon>
        <taxon>Chromadorea</taxon>
        <taxon>Rhabditida</taxon>
        <taxon>Rhabditina</taxon>
        <taxon>Rhabditomorpha</taxon>
        <taxon>Strongyloidea</taxon>
        <taxon>Trichostrongylidae</taxon>
        <taxon>Trichostrongylus</taxon>
    </lineage>
</organism>
<dbReference type="AlphaFoldDB" id="A0AAN8FIG2"/>
<protein>
    <submittedName>
        <fullName evidence="1">Uncharacterized protein</fullName>
    </submittedName>
</protein>
<comment type="caution">
    <text evidence="1">The sequence shown here is derived from an EMBL/GenBank/DDBJ whole genome shotgun (WGS) entry which is preliminary data.</text>
</comment>
<sequence length="32" mass="3620">SFLVQVINACSLVLHYQLYILGRCPIATHHLP</sequence>
<evidence type="ECO:0000313" key="2">
    <source>
        <dbReference type="Proteomes" id="UP001331761"/>
    </source>
</evidence>
<feature type="non-terminal residue" evidence="1">
    <location>
        <position position="1"/>
    </location>
</feature>
<accession>A0AAN8FIG2</accession>
<reference evidence="1 2" key="1">
    <citation type="submission" date="2019-10" db="EMBL/GenBank/DDBJ databases">
        <title>Assembly and Annotation for the nematode Trichostrongylus colubriformis.</title>
        <authorList>
            <person name="Martin J."/>
        </authorList>
    </citation>
    <scope>NUCLEOTIDE SEQUENCE [LARGE SCALE GENOMIC DNA]</scope>
    <source>
        <strain evidence="1">G859</strain>
        <tissue evidence="1">Whole worm</tissue>
    </source>
</reference>
<evidence type="ECO:0000313" key="1">
    <source>
        <dbReference type="EMBL" id="KAK5974757.1"/>
    </source>
</evidence>
<dbReference type="Proteomes" id="UP001331761">
    <property type="component" value="Unassembled WGS sequence"/>
</dbReference>
<proteinExistence type="predicted"/>
<dbReference type="EMBL" id="WIXE01013847">
    <property type="protein sequence ID" value="KAK5974757.1"/>
    <property type="molecule type" value="Genomic_DNA"/>
</dbReference>
<keyword evidence="2" id="KW-1185">Reference proteome</keyword>
<name>A0AAN8FIG2_TRICO</name>
<gene>
    <name evidence="1" type="ORF">GCK32_022597</name>
</gene>